<organism evidence="2 3">
    <name type="scientific">Aspergillus keveii</name>
    <dbReference type="NCBI Taxonomy" id="714993"/>
    <lineage>
        <taxon>Eukaryota</taxon>
        <taxon>Fungi</taxon>
        <taxon>Dikarya</taxon>
        <taxon>Ascomycota</taxon>
        <taxon>Pezizomycotina</taxon>
        <taxon>Eurotiomycetes</taxon>
        <taxon>Eurotiomycetidae</taxon>
        <taxon>Eurotiales</taxon>
        <taxon>Aspergillaceae</taxon>
        <taxon>Aspergillus</taxon>
        <taxon>Aspergillus subgen. Nidulantes</taxon>
    </lineage>
</organism>
<reference evidence="2 3" key="1">
    <citation type="submission" date="2024-07" db="EMBL/GenBank/DDBJ databases">
        <title>Section-level genome sequencing and comparative genomics of Aspergillus sections Usti and Cavernicolus.</title>
        <authorList>
            <consortium name="Lawrence Berkeley National Laboratory"/>
            <person name="Nybo J.L."/>
            <person name="Vesth T.C."/>
            <person name="Theobald S."/>
            <person name="Frisvad J.C."/>
            <person name="Larsen T.O."/>
            <person name="Kjaerboelling I."/>
            <person name="Rothschild-Mancinelli K."/>
            <person name="Lyhne E.K."/>
            <person name="Kogle M.E."/>
            <person name="Barry K."/>
            <person name="Clum A."/>
            <person name="Na H."/>
            <person name="Ledsgaard L."/>
            <person name="Lin J."/>
            <person name="Lipzen A."/>
            <person name="Kuo A."/>
            <person name="Riley R."/>
            <person name="Mondo S."/>
            <person name="Labutti K."/>
            <person name="Haridas S."/>
            <person name="Pangalinan J."/>
            <person name="Salamov A.A."/>
            <person name="Simmons B.A."/>
            <person name="Magnuson J.K."/>
            <person name="Chen J."/>
            <person name="Drula E."/>
            <person name="Henrissat B."/>
            <person name="Wiebenga A."/>
            <person name="Lubbers R.J."/>
            <person name="Gomes A.C."/>
            <person name="Makela M.R."/>
            <person name="Stajich J."/>
            <person name="Grigoriev I.V."/>
            <person name="Mortensen U.H."/>
            <person name="De Vries R.P."/>
            <person name="Baker S.E."/>
            <person name="Andersen M.R."/>
        </authorList>
    </citation>
    <scope>NUCLEOTIDE SEQUENCE [LARGE SCALE GENOMIC DNA]</scope>
    <source>
        <strain evidence="2 3">CBS 209.92</strain>
    </source>
</reference>
<evidence type="ECO:0000313" key="2">
    <source>
        <dbReference type="EMBL" id="KAL2794341.1"/>
    </source>
</evidence>
<proteinExistence type="predicted"/>
<accession>A0ABR4G5R8</accession>
<evidence type="ECO:0000313" key="3">
    <source>
        <dbReference type="Proteomes" id="UP001610563"/>
    </source>
</evidence>
<evidence type="ECO:0000256" key="1">
    <source>
        <dbReference type="SAM" id="Phobius"/>
    </source>
</evidence>
<dbReference type="Proteomes" id="UP001610563">
    <property type="component" value="Unassembled WGS sequence"/>
</dbReference>
<keyword evidence="1" id="KW-0812">Transmembrane</keyword>
<keyword evidence="1" id="KW-0472">Membrane</keyword>
<keyword evidence="3" id="KW-1185">Reference proteome</keyword>
<gene>
    <name evidence="2" type="ORF">BJX66DRAFT_304131</name>
</gene>
<sequence length="82" mass="9995">MIMPNMPCKTTLRLNNRKCQLYFRCRAKLQLNVAVFSYMFFFPMLHRYQPYIYDYEIFTLIYHLFYARTFIMLPRSGGASID</sequence>
<name>A0ABR4G5R8_9EURO</name>
<keyword evidence="1" id="KW-1133">Transmembrane helix</keyword>
<feature type="transmembrane region" description="Helical" evidence="1">
    <location>
        <begin position="21"/>
        <end position="42"/>
    </location>
</feature>
<protein>
    <submittedName>
        <fullName evidence="2">Uncharacterized protein</fullName>
    </submittedName>
</protein>
<comment type="caution">
    <text evidence="2">The sequence shown here is derived from an EMBL/GenBank/DDBJ whole genome shotgun (WGS) entry which is preliminary data.</text>
</comment>
<dbReference type="EMBL" id="JBFTWV010000046">
    <property type="protein sequence ID" value="KAL2794341.1"/>
    <property type="molecule type" value="Genomic_DNA"/>
</dbReference>